<feature type="transmembrane region" description="Helical" evidence="1">
    <location>
        <begin position="12"/>
        <end position="31"/>
    </location>
</feature>
<reference evidence="2" key="1">
    <citation type="submission" date="2022-05" db="EMBL/GenBank/DDBJ databases">
        <title>Halomonas geminus sp. nov. and Halomonas llamarensis sp. nov. isolated from high-altitude salars of the Atacama Desert.</title>
        <authorList>
            <person name="Hintersatz C."/>
            <person name="Rojas L.A."/>
            <person name="Wei T.-S."/>
            <person name="Kutschke S."/>
            <person name="Lehmann F."/>
            <person name="Jain R."/>
            <person name="Pollmann K."/>
        </authorList>
    </citation>
    <scope>NUCLEOTIDE SEQUENCE</scope>
    <source>
        <strain evidence="2">ATCH28</strain>
    </source>
</reference>
<keyword evidence="3" id="KW-1185">Reference proteome</keyword>
<keyword evidence="1" id="KW-0472">Membrane</keyword>
<dbReference type="Proteomes" id="UP001165369">
    <property type="component" value="Unassembled WGS sequence"/>
</dbReference>
<evidence type="ECO:0000256" key="1">
    <source>
        <dbReference type="SAM" id="Phobius"/>
    </source>
</evidence>
<keyword evidence="1" id="KW-1133">Transmembrane helix</keyword>
<evidence type="ECO:0008006" key="4">
    <source>
        <dbReference type="Google" id="ProtNLM"/>
    </source>
</evidence>
<gene>
    <name evidence="2" type="ORF">M8009_00800</name>
</gene>
<name>A0ABT0SX01_9GAMM</name>
<evidence type="ECO:0000313" key="2">
    <source>
        <dbReference type="EMBL" id="MCL7938841.1"/>
    </source>
</evidence>
<organism evidence="2 3">
    <name type="scientific">Halomonas gemina</name>
    <dbReference type="NCBI Taxonomy" id="2945105"/>
    <lineage>
        <taxon>Bacteria</taxon>
        <taxon>Pseudomonadati</taxon>
        <taxon>Pseudomonadota</taxon>
        <taxon>Gammaproteobacteria</taxon>
        <taxon>Oceanospirillales</taxon>
        <taxon>Halomonadaceae</taxon>
        <taxon>Halomonas</taxon>
    </lineage>
</organism>
<sequence>MTYEQFVQCMKTPTSLTIIALSSIILIASFVPGVSLGGLSTFGILLTALFALNLTREQIGEWRRKEAYYLCEALERNYRHIKTDIASTINNIRWVEKTSTNSYWAICKSLPLITSGGKNIAYSKCIRHLDFISQHLEAIGKTGTFEARELIEAIYLLHLKINAFNNMPEENIDEQEIKMAAKRINEASQAFEKEHGEGVPLSLDQYIHNLMLYCIKK</sequence>
<evidence type="ECO:0000313" key="3">
    <source>
        <dbReference type="Proteomes" id="UP001165369"/>
    </source>
</evidence>
<keyword evidence="1" id="KW-0812">Transmembrane</keyword>
<proteinExistence type="predicted"/>
<accession>A0ABT0SX01</accession>
<feature type="transmembrane region" description="Helical" evidence="1">
    <location>
        <begin position="37"/>
        <end position="55"/>
    </location>
</feature>
<comment type="caution">
    <text evidence="2">The sequence shown here is derived from an EMBL/GenBank/DDBJ whole genome shotgun (WGS) entry which is preliminary data.</text>
</comment>
<protein>
    <recommendedName>
        <fullName evidence="4">5-bromo-4-chloroindolyl phosphate hydrolysis protein</fullName>
    </recommendedName>
</protein>
<dbReference type="EMBL" id="JAMJPK010000001">
    <property type="protein sequence ID" value="MCL7938841.1"/>
    <property type="molecule type" value="Genomic_DNA"/>
</dbReference>
<dbReference type="RefSeq" id="WP_250058865.1">
    <property type="nucleotide sequence ID" value="NZ_JAMJPK010000001.1"/>
</dbReference>